<dbReference type="GO" id="GO:0016020">
    <property type="term" value="C:membrane"/>
    <property type="evidence" value="ECO:0007669"/>
    <property type="project" value="TreeGrafter"/>
</dbReference>
<evidence type="ECO:0000313" key="4">
    <source>
        <dbReference type="EMBL" id="WOL19540.1"/>
    </source>
</evidence>
<dbReference type="Pfam" id="PF13962">
    <property type="entry name" value="PGG"/>
    <property type="match status" value="1"/>
</dbReference>
<feature type="transmembrane region" description="Helical" evidence="2">
    <location>
        <begin position="598"/>
        <end position="617"/>
    </location>
</feature>
<keyword evidence="5" id="KW-1185">Reference proteome</keyword>
<dbReference type="InterPro" id="IPR026961">
    <property type="entry name" value="PGG_dom"/>
</dbReference>
<feature type="compositionally biased region" description="Polar residues" evidence="1">
    <location>
        <begin position="391"/>
        <end position="401"/>
    </location>
</feature>
<feature type="region of interest" description="Disordered" evidence="1">
    <location>
        <begin position="110"/>
        <end position="129"/>
    </location>
</feature>
<keyword evidence="2" id="KW-0472">Membrane</keyword>
<dbReference type="EMBL" id="CP136898">
    <property type="protein sequence ID" value="WOL19540.1"/>
    <property type="molecule type" value="Genomic_DNA"/>
</dbReference>
<keyword evidence="2" id="KW-1133">Transmembrane helix</keyword>
<dbReference type="InterPro" id="IPR002110">
    <property type="entry name" value="Ankyrin_rpt"/>
</dbReference>
<proteinExistence type="predicted"/>
<accession>A0AAQ3L364</accession>
<name>A0AAQ3L364_9LILI</name>
<evidence type="ECO:0000256" key="2">
    <source>
        <dbReference type="SAM" id="Phobius"/>
    </source>
</evidence>
<feature type="transmembrane region" description="Helical" evidence="2">
    <location>
        <begin position="638"/>
        <end position="662"/>
    </location>
</feature>
<dbReference type="SMART" id="SM00248">
    <property type="entry name" value="ANK"/>
    <property type="match status" value="4"/>
</dbReference>
<protein>
    <recommendedName>
        <fullName evidence="3">PGG domain-containing protein</fullName>
    </recommendedName>
</protein>
<dbReference type="Proteomes" id="UP001327560">
    <property type="component" value="Chromosome 9"/>
</dbReference>
<evidence type="ECO:0000259" key="3">
    <source>
        <dbReference type="Pfam" id="PF13962"/>
    </source>
</evidence>
<feature type="domain" description="PGG" evidence="3">
    <location>
        <begin position="554"/>
        <end position="662"/>
    </location>
</feature>
<sequence>MLTDITQPQLPSKTPSSSIVFNYRQAGAVPIFDGEAYDYWSIQMKNLFKSQGLWKLVQVGYKQPSAENDLRDDARALLYIQQGVSTEIFPIIKDALSSKEAWETLKNDYDPEMVEPKGTENGSDDEPPHDLDVKLFRKVNYHIRHDDYDSLIRVTQGPDQSVNLMNDPLLSVVIAKGKTDMAIKIIDKMEAEKLINAKNYDEDTALHVAATLGNCRVAEALHNKNKYLVKQVNKKTETPLHKAVLNGQRDMFWLLVLLGASPLDRREDGATMLHCAIMANAPALALEIAKQYPAQITSRNDIAVTPFQLMVTIPEAFRSQLVLGLLDSVLYYLSSKIQRLEKYKKNHKEVMQLVEYFVSPNYFDFFGKGGSIKDSSIDSPSKHVKPPLNQPLDNQSTSKLSNESDRRWDEQPVTLGAKMGLDEYVIKILDIYPQSATFCDPAGRNVLQVAIKYRRKKIVKHIKNMFDWNDPILPSWMLSNVEPGTQKTILHFVSEKLAVEEEEGAVQMKDELEWFELIEEMIPKELKNNRDNEDKTARETFTETHKGMLANCQKNLTETSRLCASLVAAVVFASSFSIPGEKEKSDDPEFFDRPAFKVFSHSYVIGLSFATTALVLFMSLVISPYKEQQFRRAIPTKYFFAVLSFSMAVVSLLVAFTCNIYLQICTHTTKLMGLVTLIVELTLFPALCFLVLVHRGSNLGLWFRRLW</sequence>
<dbReference type="InterPro" id="IPR036770">
    <property type="entry name" value="Ankyrin_rpt-contain_sf"/>
</dbReference>
<dbReference type="Pfam" id="PF14223">
    <property type="entry name" value="Retrotran_gag_2"/>
    <property type="match status" value="1"/>
</dbReference>
<dbReference type="PANTHER" id="PTHR24177">
    <property type="entry name" value="CASKIN"/>
    <property type="match status" value="1"/>
</dbReference>
<dbReference type="Gene3D" id="1.25.40.20">
    <property type="entry name" value="Ankyrin repeat-containing domain"/>
    <property type="match status" value="1"/>
</dbReference>
<organism evidence="4 5">
    <name type="scientific">Canna indica</name>
    <name type="common">Indian-shot</name>
    <dbReference type="NCBI Taxonomy" id="4628"/>
    <lineage>
        <taxon>Eukaryota</taxon>
        <taxon>Viridiplantae</taxon>
        <taxon>Streptophyta</taxon>
        <taxon>Embryophyta</taxon>
        <taxon>Tracheophyta</taxon>
        <taxon>Spermatophyta</taxon>
        <taxon>Magnoliopsida</taxon>
        <taxon>Liliopsida</taxon>
        <taxon>Zingiberales</taxon>
        <taxon>Cannaceae</taxon>
        <taxon>Canna</taxon>
    </lineage>
</organism>
<dbReference type="SUPFAM" id="SSF48403">
    <property type="entry name" value="Ankyrin repeat"/>
    <property type="match status" value="1"/>
</dbReference>
<feature type="transmembrane region" description="Helical" evidence="2">
    <location>
        <begin position="674"/>
        <end position="693"/>
    </location>
</feature>
<dbReference type="PANTHER" id="PTHR24177:SF463">
    <property type="entry name" value="OS09G0331600 PROTEIN"/>
    <property type="match status" value="1"/>
</dbReference>
<dbReference type="AlphaFoldDB" id="A0AAQ3L364"/>
<keyword evidence="2" id="KW-0812">Transmembrane</keyword>
<gene>
    <name evidence="4" type="ORF">Cni_G28338</name>
</gene>
<feature type="region of interest" description="Disordered" evidence="1">
    <location>
        <begin position="376"/>
        <end position="408"/>
    </location>
</feature>
<evidence type="ECO:0000313" key="5">
    <source>
        <dbReference type="Proteomes" id="UP001327560"/>
    </source>
</evidence>
<dbReference type="Pfam" id="PF12796">
    <property type="entry name" value="Ank_2"/>
    <property type="match status" value="1"/>
</dbReference>
<reference evidence="4 5" key="1">
    <citation type="submission" date="2023-10" db="EMBL/GenBank/DDBJ databases">
        <title>Chromosome-scale genome assembly provides insights into flower coloration mechanisms of Canna indica.</title>
        <authorList>
            <person name="Li C."/>
        </authorList>
    </citation>
    <scope>NUCLEOTIDE SEQUENCE [LARGE SCALE GENOMIC DNA]</scope>
    <source>
        <tissue evidence="4">Flower</tissue>
    </source>
</reference>
<evidence type="ECO:0000256" key="1">
    <source>
        <dbReference type="SAM" id="MobiDB-lite"/>
    </source>
</evidence>